<dbReference type="Proteomes" id="UP000709295">
    <property type="component" value="Unassembled WGS sequence"/>
</dbReference>
<keyword evidence="2" id="KW-1185">Reference proteome</keyword>
<protein>
    <submittedName>
        <fullName evidence="1">Uncharacterized protein</fullName>
    </submittedName>
</protein>
<sequence length="67" mass="8081">MHLKERYIFRFAEELSRIDWTHQNIVFLDEVSFDNRGMLRKRGYSIRGTTIAIRGYFQRKPQKSCGL</sequence>
<proteinExistence type="predicted"/>
<reference evidence="1" key="1">
    <citation type="submission" date="2021-01" db="EMBL/GenBank/DDBJ databases">
        <title>Phytophthora aleatoria, a newly-described species from Pinus radiata is distinct from Phytophthora cactorum isolates based on comparative genomics.</title>
        <authorList>
            <person name="Mcdougal R."/>
            <person name="Panda P."/>
            <person name="Williams N."/>
            <person name="Studholme D.J."/>
        </authorList>
    </citation>
    <scope>NUCLEOTIDE SEQUENCE</scope>
    <source>
        <strain evidence="1">NZFS 4037</strain>
    </source>
</reference>
<accession>A0A8J5MG78</accession>
<evidence type="ECO:0000313" key="2">
    <source>
        <dbReference type="Proteomes" id="UP000709295"/>
    </source>
</evidence>
<organism evidence="1 2">
    <name type="scientific">Phytophthora aleatoria</name>
    <dbReference type="NCBI Taxonomy" id="2496075"/>
    <lineage>
        <taxon>Eukaryota</taxon>
        <taxon>Sar</taxon>
        <taxon>Stramenopiles</taxon>
        <taxon>Oomycota</taxon>
        <taxon>Peronosporomycetes</taxon>
        <taxon>Peronosporales</taxon>
        <taxon>Peronosporaceae</taxon>
        <taxon>Phytophthora</taxon>
    </lineage>
</organism>
<dbReference type="EMBL" id="JAENGY010000433">
    <property type="protein sequence ID" value="KAG6963078.1"/>
    <property type="molecule type" value="Genomic_DNA"/>
</dbReference>
<comment type="caution">
    <text evidence="1">The sequence shown here is derived from an EMBL/GenBank/DDBJ whole genome shotgun (WGS) entry which is preliminary data.</text>
</comment>
<gene>
    <name evidence="1" type="ORF">JG688_00008326</name>
</gene>
<evidence type="ECO:0000313" key="1">
    <source>
        <dbReference type="EMBL" id="KAG6963078.1"/>
    </source>
</evidence>
<name>A0A8J5MG78_9STRA</name>
<dbReference type="AlphaFoldDB" id="A0A8J5MG78"/>